<protein>
    <recommendedName>
        <fullName evidence="7">RNA polymerase sigma-70 region 2 domain-containing protein</fullName>
    </recommendedName>
</protein>
<dbReference type="AlphaFoldDB" id="A0A1E5G1Z7"/>
<proteinExistence type="predicted"/>
<keyword evidence="6" id="KW-1185">Reference proteome</keyword>
<dbReference type="RefSeq" id="WP_069643435.1">
    <property type="nucleotide sequence ID" value="NZ_MIJE01000030.1"/>
</dbReference>
<evidence type="ECO:0000313" key="5">
    <source>
        <dbReference type="EMBL" id="OEF96852.1"/>
    </source>
</evidence>
<evidence type="ECO:0000256" key="3">
    <source>
        <dbReference type="ARBA" id="ARBA00023125"/>
    </source>
</evidence>
<evidence type="ECO:0000256" key="2">
    <source>
        <dbReference type="ARBA" id="ARBA00023082"/>
    </source>
</evidence>
<dbReference type="InterPro" id="IPR013325">
    <property type="entry name" value="RNA_pol_sigma_r2"/>
</dbReference>
<dbReference type="GO" id="GO:0016987">
    <property type="term" value="F:sigma factor activity"/>
    <property type="evidence" value="ECO:0007669"/>
    <property type="project" value="UniProtKB-KW"/>
</dbReference>
<gene>
    <name evidence="5" type="ORF">BHF68_07270</name>
</gene>
<dbReference type="GO" id="GO:0003677">
    <property type="term" value="F:DNA binding"/>
    <property type="evidence" value="ECO:0007669"/>
    <property type="project" value="UniProtKB-KW"/>
</dbReference>
<dbReference type="Gene3D" id="1.10.1740.10">
    <property type="match status" value="1"/>
</dbReference>
<dbReference type="STRING" id="766136.BHF68_07270"/>
<dbReference type="PANTHER" id="PTHR30385">
    <property type="entry name" value="SIGMA FACTOR F FLAGELLAR"/>
    <property type="match status" value="1"/>
</dbReference>
<keyword evidence="2" id="KW-0731">Sigma factor</keyword>
<name>A0A1E5G1Z7_9FIRM</name>
<keyword evidence="4" id="KW-0804">Transcription</keyword>
<evidence type="ECO:0000313" key="6">
    <source>
        <dbReference type="Proteomes" id="UP000094296"/>
    </source>
</evidence>
<dbReference type="InterPro" id="IPR013324">
    <property type="entry name" value="RNA_pol_sigma_r3/r4-like"/>
</dbReference>
<evidence type="ECO:0000256" key="4">
    <source>
        <dbReference type="ARBA" id="ARBA00023163"/>
    </source>
</evidence>
<evidence type="ECO:0008006" key="7">
    <source>
        <dbReference type="Google" id="ProtNLM"/>
    </source>
</evidence>
<dbReference type="GO" id="GO:0006352">
    <property type="term" value="P:DNA-templated transcription initiation"/>
    <property type="evidence" value="ECO:0007669"/>
    <property type="project" value="InterPro"/>
</dbReference>
<dbReference type="InterPro" id="IPR014284">
    <property type="entry name" value="RNA_pol_sigma-70_dom"/>
</dbReference>
<dbReference type="NCBIfam" id="TIGR02937">
    <property type="entry name" value="sigma70-ECF"/>
    <property type="match status" value="1"/>
</dbReference>
<organism evidence="5 6">
    <name type="scientific">Desulfuribacillus alkaliarsenatis</name>
    <dbReference type="NCBI Taxonomy" id="766136"/>
    <lineage>
        <taxon>Bacteria</taxon>
        <taxon>Bacillati</taxon>
        <taxon>Bacillota</taxon>
        <taxon>Desulfuribacillia</taxon>
        <taxon>Desulfuribacillales</taxon>
        <taxon>Desulfuribacillaceae</taxon>
        <taxon>Desulfuribacillus</taxon>
    </lineage>
</organism>
<dbReference type="OrthoDB" id="9783788at2"/>
<reference evidence="5 6" key="1">
    <citation type="submission" date="2016-09" db="EMBL/GenBank/DDBJ databases">
        <title>Draft genome sequence for the type strain of Desulfuribacillus alkaliarsenatis AHT28, an obligately anaerobic, sulfidogenic bacterium isolated from Russian soda lake sediments.</title>
        <authorList>
            <person name="Abin C.A."/>
            <person name="Hollibaugh J.T."/>
        </authorList>
    </citation>
    <scope>NUCLEOTIDE SEQUENCE [LARGE SCALE GENOMIC DNA]</scope>
    <source>
        <strain evidence="5 6">AHT28</strain>
    </source>
</reference>
<keyword evidence="1" id="KW-0805">Transcription regulation</keyword>
<dbReference type="Proteomes" id="UP000094296">
    <property type="component" value="Unassembled WGS sequence"/>
</dbReference>
<evidence type="ECO:0000256" key="1">
    <source>
        <dbReference type="ARBA" id="ARBA00023015"/>
    </source>
</evidence>
<dbReference type="SUPFAM" id="SSF88659">
    <property type="entry name" value="Sigma3 and sigma4 domains of RNA polymerase sigma factors"/>
    <property type="match status" value="1"/>
</dbReference>
<dbReference type="SUPFAM" id="SSF88946">
    <property type="entry name" value="Sigma2 domain of RNA polymerase sigma factors"/>
    <property type="match status" value="1"/>
</dbReference>
<dbReference type="EMBL" id="MIJE01000030">
    <property type="protein sequence ID" value="OEF96852.1"/>
    <property type="molecule type" value="Genomic_DNA"/>
</dbReference>
<comment type="caution">
    <text evidence="5">The sequence shown here is derived from an EMBL/GenBank/DDBJ whole genome shotgun (WGS) entry which is preliminary data.</text>
</comment>
<accession>A0A1E5G1Z7</accession>
<keyword evidence="3" id="KW-0238">DNA-binding</keyword>
<sequence>MKNHESHEHHAYHAYHEHRVEEFQQQYQVQSESYHQLFEQLEKDYKPLLQGAVYHYRFAGEREDLLQVARISFFQGLLQFNGGSGVYFGHYIKRKVYGDLRTYTRREMRTKEREQLAAVDEKGQSLIETLLMSGDDDHDSVECNLTWQSLLDCLCLSEQDRQLIELIYRMQYRFAEIARLWSMDASTIRKRHKRILSMNLASRCRATGNDIIYRQ</sequence>